<evidence type="ECO:0000259" key="8">
    <source>
        <dbReference type="PROSITE" id="PS51379"/>
    </source>
</evidence>
<keyword evidence="6" id="KW-0408">Iron</keyword>
<dbReference type="Pfam" id="PF12800">
    <property type="entry name" value="Fer4_4"/>
    <property type="match status" value="1"/>
</dbReference>
<evidence type="ECO:0000256" key="3">
    <source>
        <dbReference type="ARBA" id="ARBA00022723"/>
    </source>
</evidence>
<gene>
    <name evidence="9" type="ORF">AB6A68_06175</name>
</gene>
<feature type="domain" description="4Fe-4S ferredoxin-type" evidence="8">
    <location>
        <begin position="84"/>
        <end position="113"/>
    </location>
</feature>
<evidence type="ECO:0000256" key="5">
    <source>
        <dbReference type="ARBA" id="ARBA00022982"/>
    </source>
</evidence>
<dbReference type="InterPro" id="IPR017900">
    <property type="entry name" value="4Fe4S_Fe_S_CS"/>
</dbReference>
<feature type="domain" description="4Fe-4S ferredoxin-type" evidence="8">
    <location>
        <begin position="51"/>
        <end position="82"/>
    </location>
</feature>
<dbReference type="CDD" id="cd10563">
    <property type="entry name" value="CooF_like"/>
    <property type="match status" value="1"/>
</dbReference>
<dbReference type="Proteomes" id="UP001560267">
    <property type="component" value="Unassembled WGS sequence"/>
</dbReference>
<keyword evidence="1" id="KW-0813">Transport</keyword>
<evidence type="ECO:0000256" key="6">
    <source>
        <dbReference type="ARBA" id="ARBA00023004"/>
    </source>
</evidence>
<reference evidence="9 10" key="1">
    <citation type="submission" date="2024-07" db="EMBL/GenBank/DDBJ databases">
        <title>Draft Genome Sequence of Ferrimicrobium acidiphilum Strain YE2023, Isolated from a Pulp of Bioleach Reactor.</title>
        <authorList>
            <person name="Elkina Y.A."/>
            <person name="Bulaeva A.G."/>
            <person name="Beletsky A.V."/>
            <person name="Mardanov A.V."/>
        </authorList>
    </citation>
    <scope>NUCLEOTIDE SEQUENCE [LARGE SCALE GENOMIC DNA]</scope>
    <source>
        <strain evidence="9 10">YE2023</strain>
    </source>
</reference>
<dbReference type="Gene3D" id="3.30.70.20">
    <property type="match status" value="2"/>
</dbReference>
<evidence type="ECO:0000313" key="10">
    <source>
        <dbReference type="Proteomes" id="UP001560267"/>
    </source>
</evidence>
<keyword evidence="5" id="KW-0249">Electron transport</keyword>
<dbReference type="InterPro" id="IPR017896">
    <property type="entry name" value="4Fe4S_Fe-S-bd"/>
</dbReference>
<protein>
    <submittedName>
        <fullName evidence="9">4Fe-4S dicluster domain-containing protein</fullName>
    </submittedName>
</protein>
<evidence type="ECO:0000256" key="1">
    <source>
        <dbReference type="ARBA" id="ARBA00022448"/>
    </source>
</evidence>
<accession>A0ABV3Y1H9</accession>
<evidence type="ECO:0000313" key="9">
    <source>
        <dbReference type="EMBL" id="MEX6429426.1"/>
    </source>
</evidence>
<dbReference type="RefSeq" id="WP_298387046.1">
    <property type="nucleotide sequence ID" value="NZ_JBFSHR010000016.1"/>
</dbReference>
<dbReference type="PROSITE" id="PS51379">
    <property type="entry name" value="4FE4S_FER_2"/>
    <property type="match status" value="2"/>
</dbReference>
<dbReference type="Pfam" id="PF13247">
    <property type="entry name" value="Fer4_11"/>
    <property type="match status" value="1"/>
</dbReference>
<name>A0ABV3Y1H9_9ACTN</name>
<keyword evidence="2" id="KW-0004">4Fe-4S</keyword>
<dbReference type="PANTHER" id="PTHR43177">
    <property type="entry name" value="PROTEIN NRFC"/>
    <property type="match status" value="1"/>
</dbReference>
<sequence length="187" mass="19895">MNRAIFTVIERCVGCKSCEIACALAHSHSKVLATAREESPRPRPRVRVEPAGPYTFPSRCVHCEDAACITACPMGAMTRNSETGAVTVNPDRCVGCWMCVTVCPFGGVSADPATNKAHKCDLCPERVAQGLEPACVSACPTGALVFATPEEFADQRRRETALASVGSVGEVPMNIAIWRSLRGGKQA</sequence>
<dbReference type="EMBL" id="JBFSHR010000016">
    <property type="protein sequence ID" value="MEX6429426.1"/>
    <property type="molecule type" value="Genomic_DNA"/>
</dbReference>
<keyword evidence="7" id="KW-0411">Iron-sulfur</keyword>
<dbReference type="InterPro" id="IPR050954">
    <property type="entry name" value="ET_IronSulfur_Cluster-Binding"/>
</dbReference>
<keyword evidence="10" id="KW-1185">Reference proteome</keyword>
<evidence type="ECO:0000256" key="7">
    <source>
        <dbReference type="ARBA" id="ARBA00023014"/>
    </source>
</evidence>
<dbReference type="PANTHER" id="PTHR43177:SF5">
    <property type="entry name" value="ANAEROBIC DIMETHYL SULFOXIDE REDUCTASE CHAIN B-RELATED"/>
    <property type="match status" value="1"/>
</dbReference>
<dbReference type="SUPFAM" id="SSF54862">
    <property type="entry name" value="4Fe-4S ferredoxins"/>
    <property type="match status" value="1"/>
</dbReference>
<keyword evidence="3" id="KW-0479">Metal-binding</keyword>
<keyword evidence="4" id="KW-0677">Repeat</keyword>
<dbReference type="PROSITE" id="PS00198">
    <property type="entry name" value="4FE4S_FER_1"/>
    <property type="match status" value="1"/>
</dbReference>
<comment type="caution">
    <text evidence="9">The sequence shown here is derived from an EMBL/GenBank/DDBJ whole genome shotgun (WGS) entry which is preliminary data.</text>
</comment>
<proteinExistence type="predicted"/>
<organism evidence="9 10">
    <name type="scientific">Ferrimicrobium acidiphilum</name>
    <dbReference type="NCBI Taxonomy" id="121039"/>
    <lineage>
        <taxon>Bacteria</taxon>
        <taxon>Bacillati</taxon>
        <taxon>Actinomycetota</taxon>
        <taxon>Acidimicrobiia</taxon>
        <taxon>Acidimicrobiales</taxon>
        <taxon>Acidimicrobiaceae</taxon>
        <taxon>Ferrimicrobium</taxon>
    </lineage>
</organism>
<evidence type="ECO:0000256" key="4">
    <source>
        <dbReference type="ARBA" id="ARBA00022737"/>
    </source>
</evidence>
<evidence type="ECO:0000256" key="2">
    <source>
        <dbReference type="ARBA" id="ARBA00022485"/>
    </source>
</evidence>